<evidence type="ECO:0000313" key="2">
    <source>
        <dbReference type="Proteomes" id="UP000437736"/>
    </source>
</evidence>
<gene>
    <name evidence="1" type="ORF">GHK86_04160</name>
</gene>
<evidence type="ECO:0000313" key="1">
    <source>
        <dbReference type="EMBL" id="MST31921.1"/>
    </source>
</evidence>
<dbReference type="Proteomes" id="UP000437736">
    <property type="component" value="Unassembled WGS sequence"/>
</dbReference>
<organism evidence="1 2">
    <name type="scientific">Acidiferrimicrobium australe</name>
    <dbReference type="NCBI Taxonomy" id="2664430"/>
    <lineage>
        <taxon>Bacteria</taxon>
        <taxon>Bacillati</taxon>
        <taxon>Actinomycetota</taxon>
        <taxon>Acidimicrobiia</taxon>
        <taxon>Acidimicrobiales</taxon>
        <taxon>Acidimicrobiaceae</taxon>
        <taxon>Acidiferrimicrobium</taxon>
    </lineage>
</organism>
<dbReference type="EMBL" id="WJHE01000175">
    <property type="protein sequence ID" value="MST31921.1"/>
    <property type="molecule type" value="Genomic_DNA"/>
</dbReference>
<comment type="caution">
    <text evidence="1">The sequence shown here is derived from an EMBL/GenBank/DDBJ whole genome shotgun (WGS) entry which is preliminary data.</text>
</comment>
<sequence>MTQEREATEAAAYLSTLEVRWIVAGPRAPETLRWFVRFPTVTERRVDRYLLHGQLAAGCALKIRGASLLELKLQRDDGRVLDVPGFAPAGVKRCEKWSFPLADVAGGLPVVSSWKQVHKTRWLSRPGGEQAPCAAELTDIRVDGVESWTIGLEAPGSDERAWDALRAAAADLFAEPLPAAPAAATVAAVPYSEWLGSRR</sequence>
<proteinExistence type="predicted"/>
<evidence type="ECO:0008006" key="3">
    <source>
        <dbReference type="Google" id="ProtNLM"/>
    </source>
</evidence>
<keyword evidence="2" id="KW-1185">Reference proteome</keyword>
<reference evidence="1 2" key="1">
    <citation type="submission" date="2019-11" db="EMBL/GenBank/DDBJ databases">
        <title>Acidiferrimicrobium australis gen. nov., sp. nov., an acidophilic and obligately heterotrophic, member of the Actinobacteria that catalyses dissimilatory oxido- reduction of iron isolated from metal-rich acidic water in Chile.</title>
        <authorList>
            <person name="Gonzalez D."/>
            <person name="Huber K."/>
            <person name="Hedrich S."/>
            <person name="Rojas-Villalobos C."/>
            <person name="Quatrini R."/>
            <person name="Dinamarca M.A."/>
            <person name="Schwarz A."/>
            <person name="Canales C."/>
            <person name="Nancucheo I."/>
        </authorList>
    </citation>
    <scope>NUCLEOTIDE SEQUENCE [LARGE SCALE GENOMIC DNA]</scope>
    <source>
        <strain evidence="1 2">USS-CCA1</strain>
    </source>
</reference>
<protein>
    <recommendedName>
        <fullName evidence="3">CYTH domain-containing protein</fullName>
    </recommendedName>
</protein>
<accession>A0ABW9QQJ1</accession>
<name>A0ABW9QQJ1_9ACTN</name>